<dbReference type="AlphaFoldDB" id="A0A1D1W745"/>
<gene>
    <name evidence="1" type="primary">RvY_18797</name>
    <name evidence="1" type="synonym">RvY_18797.1</name>
    <name evidence="1" type="ORF">RvY_18797-1</name>
</gene>
<evidence type="ECO:0008006" key="3">
    <source>
        <dbReference type="Google" id="ProtNLM"/>
    </source>
</evidence>
<reference evidence="1 2" key="1">
    <citation type="journal article" date="2016" name="Nat. Commun.">
        <title>Extremotolerant tardigrade genome and improved radiotolerance of human cultured cells by tardigrade-unique protein.</title>
        <authorList>
            <person name="Hashimoto T."/>
            <person name="Horikawa D.D."/>
            <person name="Saito Y."/>
            <person name="Kuwahara H."/>
            <person name="Kozuka-Hata H."/>
            <person name="Shin-I T."/>
            <person name="Minakuchi Y."/>
            <person name="Ohishi K."/>
            <person name="Motoyama A."/>
            <person name="Aizu T."/>
            <person name="Enomoto A."/>
            <person name="Kondo K."/>
            <person name="Tanaka S."/>
            <person name="Hara Y."/>
            <person name="Koshikawa S."/>
            <person name="Sagara H."/>
            <person name="Miura T."/>
            <person name="Yokobori S."/>
            <person name="Miyagawa K."/>
            <person name="Suzuki Y."/>
            <person name="Kubo T."/>
            <person name="Oyama M."/>
            <person name="Kohara Y."/>
            <person name="Fujiyama A."/>
            <person name="Arakawa K."/>
            <person name="Katayama T."/>
            <person name="Toyoda A."/>
            <person name="Kunieda T."/>
        </authorList>
    </citation>
    <scope>NUCLEOTIDE SEQUENCE [LARGE SCALE GENOMIC DNA]</scope>
    <source>
        <strain evidence="1 2">YOKOZUNA-1</strain>
    </source>
</reference>
<dbReference type="Proteomes" id="UP000186922">
    <property type="component" value="Unassembled WGS sequence"/>
</dbReference>
<evidence type="ECO:0000313" key="1">
    <source>
        <dbReference type="EMBL" id="GAV09222.1"/>
    </source>
</evidence>
<dbReference type="Gene3D" id="1.10.150.50">
    <property type="entry name" value="Transcription Factor, Ets-1"/>
    <property type="match status" value="1"/>
</dbReference>
<name>A0A1D1W745_RAMVA</name>
<sequence length="311" mass="34480">MGSKRRTSFQNSPGCLFPLLHAFRFFAVLFVPPQLSRPVLPPVLPTCSVTEEVTAAASCIQVQAPGLETIREEQRSLVDGQPRLSPSEAEEHFAIFANHYIEPDSTTDIPEPTALSCGHIQTEEIVVLTSSGETRDGFLSLTCSQPPAWHLPHDTNFTSHSVEDISPTCTRVSVIVKAPARKTEDNVYASTDDSTKSVGSATESSVAALSAVFAQQCQEQVQVMEKKPVNSWTVADLESYLYMRGYERVALTMRKLHIDGQRLLNMLEWATNVRQQLGLLYADGSKFFCLIRQLQSLRDDAFMSNTDLEPL</sequence>
<protein>
    <recommendedName>
        <fullName evidence="3">SAM domain-containing protein</fullName>
    </recommendedName>
</protein>
<proteinExistence type="predicted"/>
<comment type="caution">
    <text evidence="1">The sequence shown here is derived from an EMBL/GenBank/DDBJ whole genome shotgun (WGS) entry which is preliminary data.</text>
</comment>
<accession>A0A1D1W745</accession>
<dbReference type="InterPro" id="IPR013761">
    <property type="entry name" value="SAM/pointed_sf"/>
</dbReference>
<dbReference type="EMBL" id="BDGG01000021">
    <property type="protein sequence ID" value="GAV09222.1"/>
    <property type="molecule type" value="Genomic_DNA"/>
</dbReference>
<keyword evidence="2" id="KW-1185">Reference proteome</keyword>
<evidence type="ECO:0000313" key="2">
    <source>
        <dbReference type="Proteomes" id="UP000186922"/>
    </source>
</evidence>
<organism evidence="1 2">
    <name type="scientific">Ramazzottius varieornatus</name>
    <name type="common">Water bear</name>
    <name type="synonym">Tardigrade</name>
    <dbReference type="NCBI Taxonomy" id="947166"/>
    <lineage>
        <taxon>Eukaryota</taxon>
        <taxon>Metazoa</taxon>
        <taxon>Ecdysozoa</taxon>
        <taxon>Tardigrada</taxon>
        <taxon>Eutardigrada</taxon>
        <taxon>Parachela</taxon>
        <taxon>Hypsibioidea</taxon>
        <taxon>Ramazzottiidae</taxon>
        <taxon>Ramazzottius</taxon>
    </lineage>
</organism>